<dbReference type="InterPro" id="IPR001466">
    <property type="entry name" value="Beta-lactam-related"/>
</dbReference>
<dbReference type="InterPro" id="IPR052907">
    <property type="entry name" value="Beta-lactamase/esterase"/>
</dbReference>
<dbReference type="EMBL" id="AP022610">
    <property type="protein sequence ID" value="BBZ28598.1"/>
    <property type="molecule type" value="Genomic_DNA"/>
</dbReference>
<dbReference type="Proteomes" id="UP000466517">
    <property type="component" value="Chromosome"/>
</dbReference>
<evidence type="ECO:0000313" key="3">
    <source>
        <dbReference type="Proteomes" id="UP000466517"/>
    </source>
</evidence>
<proteinExistence type="predicted"/>
<dbReference type="Pfam" id="PF00144">
    <property type="entry name" value="Beta-lactamase"/>
    <property type="match status" value="1"/>
</dbReference>
<dbReference type="PANTHER" id="PTHR43319:SF3">
    <property type="entry name" value="BETA-LACTAMASE-RELATED DOMAIN-CONTAINING PROTEIN"/>
    <property type="match status" value="1"/>
</dbReference>
<gene>
    <name evidence="2" type="primary">lipP</name>
    <name evidence="2" type="ORF">MMAD_28930</name>
</gene>
<dbReference type="Gene3D" id="3.40.710.10">
    <property type="entry name" value="DD-peptidase/beta-lactamase superfamily"/>
    <property type="match status" value="1"/>
</dbReference>
<accession>A0A7I7XHB7</accession>
<dbReference type="KEGG" id="mmag:MMAD_28930"/>
<dbReference type="InterPro" id="IPR012338">
    <property type="entry name" value="Beta-lactam/transpept-like"/>
</dbReference>
<dbReference type="SUPFAM" id="SSF56601">
    <property type="entry name" value="beta-lactamase/transpeptidase-like"/>
    <property type="match status" value="1"/>
</dbReference>
<reference evidence="2 3" key="1">
    <citation type="journal article" date="2019" name="Emerg. Microbes Infect.">
        <title>Comprehensive subspecies identification of 175 nontuberculous mycobacteria species based on 7547 genomic profiles.</title>
        <authorList>
            <person name="Matsumoto Y."/>
            <person name="Kinjo T."/>
            <person name="Motooka D."/>
            <person name="Nabeya D."/>
            <person name="Jung N."/>
            <person name="Uechi K."/>
            <person name="Horii T."/>
            <person name="Iida T."/>
            <person name="Fujita J."/>
            <person name="Nakamura S."/>
        </authorList>
    </citation>
    <scope>NUCLEOTIDE SEQUENCE [LARGE SCALE GENOMIC DNA]</scope>
    <source>
        <strain evidence="2 3">JCM 13574</strain>
    </source>
</reference>
<evidence type="ECO:0000259" key="1">
    <source>
        <dbReference type="Pfam" id="PF00144"/>
    </source>
</evidence>
<name>A0A7I7XHB7_9MYCO</name>
<keyword evidence="3" id="KW-1185">Reference proteome</keyword>
<sequence>MYLMGTSSESSTTPVDVLISGHCAPEFDSVRRQFERNFAERGEVGAAVAAWVDGELVVDLWGGCRDADSGLPWQRDTLASVYSGSKGLTSTCIHLLAERGQIDLNAPVATYWPEFAQAGKDSITVAMVLSHRSGVIGPARRMRAADVLDWDAVCAELAAAAPWWPPDTAQGYHMVSFGFILGELVRRITGRTLGTFLREEIATPLAADLHIGLPSRDHDRCAVMVDKPHIRDVLAAGGAPEQPTSLADHGKAGLAVAMGFIPDDELGSESIDRWRTAEFPATNAHVSALGMATFYHAMAQEKLVSRELMDLCRVSQGGLATDVVLGPRVADHGWGLGYMLNQRGVAGPNTGIFGHGGSGGSYAFVDLEHRIGYAYVMNRFDATKANADPRSVALSDEVYAALDVTPSCR</sequence>
<feature type="domain" description="Beta-lactamase-related" evidence="1">
    <location>
        <begin position="34"/>
        <end position="394"/>
    </location>
</feature>
<evidence type="ECO:0000313" key="2">
    <source>
        <dbReference type="EMBL" id="BBZ28598.1"/>
    </source>
</evidence>
<dbReference type="AlphaFoldDB" id="A0A7I7XHB7"/>
<protein>
    <submittedName>
        <fullName evidence="2">Carboxylesterase</fullName>
    </submittedName>
</protein>
<dbReference type="PANTHER" id="PTHR43319">
    <property type="entry name" value="BETA-LACTAMASE-RELATED"/>
    <property type="match status" value="1"/>
</dbReference>
<organism evidence="2 3">
    <name type="scientific">Mycolicibacterium madagascariense</name>
    <dbReference type="NCBI Taxonomy" id="212765"/>
    <lineage>
        <taxon>Bacteria</taxon>
        <taxon>Bacillati</taxon>
        <taxon>Actinomycetota</taxon>
        <taxon>Actinomycetes</taxon>
        <taxon>Mycobacteriales</taxon>
        <taxon>Mycobacteriaceae</taxon>
        <taxon>Mycolicibacterium</taxon>
    </lineage>
</organism>